<reference evidence="5 6" key="1">
    <citation type="submission" date="2022-03" db="EMBL/GenBank/DDBJ databases">
        <title>Metagenome-assembled genomes from swine fecal metagenomes.</title>
        <authorList>
            <person name="Holman D.B."/>
            <person name="Kommadath A."/>
        </authorList>
    </citation>
    <scope>NUCLEOTIDE SEQUENCE [LARGE SCALE GENOMIC DNA]</scope>
    <source>
        <strain evidence="5">SUG147</strain>
    </source>
</reference>
<comment type="similarity">
    <text evidence="1">Belongs to the carbohydrate kinase PfkB family.</text>
</comment>
<evidence type="ECO:0000256" key="1">
    <source>
        <dbReference type="ARBA" id="ARBA00010688"/>
    </source>
</evidence>
<organism evidence="5 6">
    <name type="scientific">Candidatus Colimorpha enterica</name>
    <dbReference type="NCBI Taxonomy" id="3083063"/>
    <lineage>
        <taxon>Bacteria</taxon>
        <taxon>Pseudomonadati</taxon>
        <taxon>Bacteroidota</taxon>
        <taxon>Bacteroidia</taxon>
        <taxon>Bacteroidales</taxon>
        <taxon>Candidatus Colimorpha</taxon>
    </lineage>
</organism>
<evidence type="ECO:0000313" key="6">
    <source>
        <dbReference type="Proteomes" id="UP001139365"/>
    </source>
</evidence>
<evidence type="ECO:0000313" key="5">
    <source>
        <dbReference type="EMBL" id="MCI5756506.1"/>
    </source>
</evidence>
<name>A0AAE3FHC3_9BACT</name>
<evidence type="ECO:0000256" key="3">
    <source>
        <dbReference type="ARBA" id="ARBA00022777"/>
    </source>
</evidence>
<gene>
    <name evidence="5" type="ORF">MR241_09475</name>
</gene>
<dbReference type="PANTHER" id="PTHR43320">
    <property type="entry name" value="SUGAR KINASE"/>
    <property type="match status" value="1"/>
</dbReference>
<dbReference type="InterPro" id="IPR052700">
    <property type="entry name" value="Carb_kinase_PfkB-like"/>
</dbReference>
<feature type="domain" description="Carbohydrate kinase PfkB" evidence="4">
    <location>
        <begin position="4"/>
        <end position="306"/>
    </location>
</feature>
<dbReference type="InterPro" id="IPR011611">
    <property type="entry name" value="PfkB_dom"/>
</dbReference>
<dbReference type="SUPFAM" id="SSF53613">
    <property type="entry name" value="Ribokinase-like"/>
    <property type="match status" value="1"/>
</dbReference>
<dbReference type="GO" id="GO:0016301">
    <property type="term" value="F:kinase activity"/>
    <property type="evidence" value="ECO:0007669"/>
    <property type="project" value="UniProtKB-KW"/>
</dbReference>
<dbReference type="AlphaFoldDB" id="A0AAE3FHC3"/>
<dbReference type="Proteomes" id="UP001139365">
    <property type="component" value="Unassembled WGS sequence"/>
</dbReference>
<dbReference type="Pfam" id="PF00294">
    <property type="entry name" value="PfkB"/>
    <property type="match status" value="1"/>
</dbReference>
<keyword evidence="2" id="KW-0808">Transferase</keyword>
<dbReference type="InterPro" id="IPR029056">
    <property type="entry name" value="Ribokinase-like"/>
</dbReference>
<comment type="caution">
    <text evidence="5">The sequence shown here is derived from an EMBL/GenBank/DDBJ whole genome shotgun (WGS) entry which is preliminary data.</text>
</comment>
<keyword evidence="3 5" id="KW-0418">Kinase</keyword>
<dbReference type="CDD" id="cd01166">
    <property type="entry name" value="KdgK"/>
    <property type="match status" value="1"/>
</dbReference>
<evidence type="ECO:0000259" key="4">
    <source>
        <dbReference type="Pfam" id="PF00294"/>
    </source>
</evidence>
<dbReference type="PANTHER" id="PTHR43320:SF2">
    <property type="entry name" value="2-DEHYDRO-3-DEOXYGLUCONOKINASE_2-DEHYDRO-3-DEOXYGALACTONOKINASE"/>
    <property type="match status" value="1"/>
</dbReference>
<protein>
    <submittedName>
        <fullName evidence="5">Sugar kinase</fullName>
    </submittedName>
</protein>
<dbReference type="EMBL" id="JALEMU010000158">
    <property type="protein sequence ID" value="MCI5756506.1"/>
    <property type="molecule type" value="Genomic_DNA"/>
</dbReference>
<accession>A0AAE3FHC3</accession>
<proteinExistence type="inferred from homology"/>
<dbReference type="Gene3D" id="3.40.1190.20">
    <property type="match status" value="1"/>
</dbReference>
<sequence length="339" mass="37303">MKYVTFGEIMLRLTVPDNTRILNTDLFTVSYAGAEANVAVALALYGCDASFVTKLPEGQLGQAARNQVRRYGVDTSDIVTGGRRLGIYFYEKGVCHRPASVIYDRENSAIAAADPSEFNWNRIFDGAGWYHCTGITPALSENAAKMTLDSVIAAKKLGLTVSCDLNYRSRLWSKEDARRVMTKVSRYTDVMITNMDQAFDVLGIKPGDGSEPESDEAYLDLSRRIVSEYGCSHVAYTTRQSLSASHNIISGILYEKSTDRLVRARKYDLTEIADRVGGGDSFGAGLIYTLSRGCTAEYCVNFAVAAECLKHTIDGDFNLTTEEETLRIMSGDGSAKIQR</sequence>
<evidence type="ECO:0000256" key="2">
    <source>
        <dbReference type="ARBA" id="ARBA00022679"/>
    </source>
</evidence>